<sequence length="666" mass="70117">MSGPATPAGFPRVVVVGPAHPAKGGTAVHTTELARHLSADAEVKLVSWARQYPALLYPGEPRVPGGVPEVAEFTPTVRPLAWDSPASWVRTGRRVAAADLVVLTHVVPLQVPALLGVLAGLRSARSAARTVVVAHNVLPHEPRPGDALLVRRLLTSVDGVVVHSQEQAALAHAHGARRVVVADLPPHLPGGPRIDAPAGSRVPRDGGVRLLSLGVVRDYKGVDLLLEALREVHQRGFDARLTVAGELWGEAGRRVRELAGAPGLRGHVELREGYVPAAELPALLAAHDALVLPYRSATASQNAVLAFAHGLPVVATRVGTFPAQVRDGVDGVLVEPGDVAALAAGVLRLADGGLERLREGVQPPDLEEPWDRYLGALEEAARGGTAAAPPGGRLLAVAKRGAEHALWARVGVQRRVGEQLGARRLAAAPERRPVPSGVPRTGVLHDAAEVADAVAQARRLRLPAHPDAPKNWDALGAVAAVLTLADDGSRRARVLDAGSARYSPVLPWLRLYGFGAERGALAGINLEFGATVHRDGVEFRRGDVTDTGLPDASLDAVTCMSVIEHGVPVAAFLAETARILRPGGVLALSTDYDQDPPDTTGVTAYGAPVRIFSPADLRDLVATAAALGLELVGELTDEVLAHPERPVHWTRTGLDYTFVLLTFVRR</sequence>
<evidence type="ECO:0000313" key="5">
    <source>
        <dbReference type="Proteomes" id="UP000533269"/>
    </source>
</evidence>
<dbReference type="Proteomes" id="UP000533269">
    <property type="component" value="Unassembled WGS sequence"/>
</dbReference>
<dbReference type="Gene3D" id="3.40.50.150">
    <property type="entry name" value="Vaccinia Virus protein VP39"/>
    <property type="match status" value="1"/>
</dbReference>
<accession>A0A7W4XYG1</accession>
<name>A0A7W4XYG1_KINRA</name>
<dbReference type="RefSeq" id="WP_183392082.1">
    <property type="nucleotide sequence ID" value="NZ_JACHVY010000003.1"/>
</dbReference>
<keyword evidence="2 4" id="KW-0808">Transferase</keyword>
<proteinExistence type="predicted"/>
<gene>
    <name evidence="4" type="ORF">FHR75_003036</name>
</gene>
<dbReference type="AlphaFoldDB" id="A0A7W4XYG1"/>
<dbReference type="Gene3D" id="3.40.50.2000">
    <property type="entry name" value="Glycogen Phosphorylase B"/>
    <property type="match status" value="2"/>
</dbReference>
<keyword evidence="1" id="KW-0328">Glycosyltransferase</keyword>
<reference evidence="4 5" key="2">
    <citation type="submission" date="2020-08" db="EMBL/GenBank/DDBJ databases">
        <authorList>
            <person name="Partida-Martinez L."/>
            <person name="Huntemann M."/>
            <person name="Clum A."/>
            <person name="Wang J."/>
            <person name="Palaniappan K."/>
            <person name="Ritter S."/>
            <person name="Chen I.-M."/>
            <person name="Stamatis D."/>
            <person name="Reddy T."/>
            <person name="O'Malley R."/>
            <person name="Daum C."/>
            <person name="Shapiro N."/>
            <person name="Ivanova N."/>
            <person name="Kyrpides N."/>
            <person name="Woyke T."/>
        </authorList>
    </citation>
    <scope>NUCLEOTIDE SEQUENCE [LARGE SCALE GENOMIC DNA]</scope>
    <source>
        <strain evidence="4 5">AS2.23</strain>
    </source>
</reference>
<evidence type="ECO:0000256" key="2">
    <source>
        <dbReference type="ARBA" id="ARBA00022679"/>
    </source>
</evidence>
<evidence type="ECO:0000313" key="4">
    <source>
        <dbReference type="EMBL" id="MBB2902205.1"/>
    </source>
</evidence>
<dbReference type="GO" id="GO:0016757">
    <property type="term" value="F:glycosyltransferase activity"/>
    <property type="evidence" value="ECO:0007669"/>
    <property type="project" value="UniProtKB-KW"/>
</dbReference>
<dbReference type="PANTHER" id="PTHR12526">
    <property type="entry name" value="GLYCOSYLTRANSFERASE"/>
    <property type="match status" value="1"/>
</dbReference>
<dbReference type="InterPro" id="IPR013216">
    <property type="entry name" value="Methyltransf_11"/>
</dbReference>
<dbReference type="EMBL" id="JACHVY010000003">
    <property type="protein sequence ID" value="MBB2902205.1"/>
    <property type="molecule type" value="Genomic_DNA"/>
</dbReference>
<keyword evidence="4" id="KW-0489">Methyltransferase</keyword>
<dbReference type="SUPFAM" id="SSF53335">
    <property type="entry name" value="S-adenosyl-L-methionine-dependent methyltransferases"/>
    <property type="match status" value="1"/>
</dbReference>
<organism evidence="4 5">
    <name type="scientific">Kineococcus radiotolerans</name>
    <dbReference type="NCBI Taxonomy" id="131568"/>
    <lineage>
        <taxon>Bacteria</taxon>
        <taxon>Bacillati</taxon>
        <taxon>Actinomycetota</taxon>
        <taxon>Actinomycetes</taxon>
        <taxon>Kineosporiales</taxon>
        <taxon>Kineosporiaceae</taxon>
        <taxon>Kineococcus</taxon>
    </lineage>
</organism>
<dbReference type="InterPro" id="IPR029063">
    <property type="entry name" value="SAM-dependent_MTases_sf"/>
</dbReference>
<dbReference type="Pfam" id="PF08241">
    <property type="entry name" value="Methyltransf_11"/>
    <property type="match status" value="1"/>
</dbReference>
<dbReference type="PANTHER" id="PTHR12526:SF510">
    <property type="entry name" value="D-INOSITOL 3-PHOSPHATE GLYCOSYLTRANSFERASE"/>
    <property type="match status" value="1"/>
</dbReference>
<protein>
    <submittedName>
        <fullName evidence="4">Glycosyltransferase involved in cell wall biosynthesis/SAM-dependent methyltransferase</fullName>
    </submittedName>
</protein>
<dbReference type="SUPFAM" id="SSF53756">
    <property type="entry name" value="UDP-Glycosyltransferase/glycogen phosphorylase"/>
    <property type="match status" value="1"/>
</dbReference>
<evidence type="ECO:0000256" key="1">
    <source>
        <dbReference type="ARBA" id="ARBA00022676"/>
    </source>
</evidence>
<dbReference type="CDD" id="cd02440">
    <property type="entry name" value="AdoMet_MTases"/>
    <property type="match status" value="1"/>
</dbReference>
<evidence type="ECO:0000259" key="3">
    <source>
        <dbReference type="Pfam" id="PF08241"/>
    </source>
</evidence>
<comment type="caution">
    <text evidence="4">The sequence shown here is derived from an EMBL/GenBank/DDBJ whole genome shotgun (WGS) entry which is preliminary data.</text>
</comment>
<dbReference type="Pfam" id="PF13692">
    <property type="entry name" value="Glyco_trans_1_4"/>
    <property type="match status" value="1"/>
</dbReference>
<feature type="domain" description="Methyltransferase type 11" evidence="3">
    <location>
        <begin position="533"/>
        <end position="587"/>
    </location>
</feature>
<dbReference type="GO" id="GO:0008757">
    <property type="term" value="F:S-adenosylmethionine-dependent methyltransferase activity"/>
    <property type="evidence" value="ECO:0007669"/>
    <property type="project" value="InterPro"/>
</dbReference>
<dbReference type="GO" id="GO:0032259">
    <property type="term" value="P:methylation"/>
    <property type="evidence" value="ECO:0007669"/>
    <property type="project" value="UniProtKB-KW"/>
</dbReference>
<reference evidence="4 5" key="1">
    <citation type="submission" date="2020-08" db="EMBL/GenBank/DDBJ databases">
        <title>The Agave Microbiome: Exploring the role of microbial communities in plant adaptations to desert environments.</title>
        <authorList>
            <person name="Partida-Martinez L.P."/>
        </authorList>
    </citation>
    <scope>NUCLEOTIDE SEQUENCE [LARGE SCALE GENOMIC DNA]</scope>
    <source>
        <strain evidence="4 5">AS2.23</strain>
    </source>
</reference>